<accession>A0AAV2PQW0</accession>
<keyword evidence="1" id="KW-0732">Signal</keyword>
<sequence length="175" mass="18109">KYEIVQLFTVMRALSLLLILLALASGTKGRRNTLIRQSLLTRVESVAENGDPWIKFRAVQSVGVGGGCSCGCGGLPSVHEALSVDNCQTKESCHQYASSCRPDVTSCLDGEKAIEDGCGSPTCRCCVGADAEEVINQVITGGGPSGFEDGSVIGGWSNSSNITGGGSWGNGSFSN</sequence>
<evidence type="ECO:0000256" key="1">
    <source>
        <dbReference type="SAM" id="SignalP"/>
    </source>
</evidence>
<proteinExistence type="predicted"/>
<protein>
    <submittedName>
        <fullName evidence="2">Uncharacterized protein</fullName>
    </submittedName>
</protein>
<evidence type="ECO:0000313" key="3">
    <source>
        <dbReference type="Proteomes" id="UP001497623"/>
    </source>
</evidence>
<keyword evidence="3" id="KW-1185">Reference proteome</keyword>
<dbReference type="AlphaFoldDB" id="A0AAV2PQW0"/>
<comment type="caution">
    <text evidence="2">The sequence shown here is derived from an EMBL/GenBank/DDBJ whole genome shotgun (WGS) entry which is preliminary data.</text>
</comment>
<gene>
    <name evidence="2" type="ORF">MNOR_LOCUS2909</name>
</gene>
<evidence type="ECO:0000313" key="2">
    <source>
        <dbReference type="EMBL" id="CAL4062893.1"/>
    </source>
</evidence>
<feature type="chain" id="PRO_5043999401" evidence="1">
    <location>
        <begin position="30"/>
        <end position="175"/>
    </location>
</feature>
<reference evidence="2 3" key="1">
    <citation type="submission" date="2024-05" db="EMBL/GenBank/DDBJ databases">
        <authorList>
            <person name="Wallberg A."/>
        </authorList>
    </citation>
    <scope>NUCLEOTIDE SEQUENCE [LARGE SCALE GENOMIC DNA]</scope>
</reference>
<feature type="non-terminal residue" evidence="2">
    <location>
        <position position="1"/>
    </location>
</feature>
<feature type="signal peptide" evidence="1">
    <location>
        <begin position="1"/>
        <end position="29"/>
    </location>
</feature>
<organism evidence="2 3">
    <name type="scientific">Meganyctiphanes norvegica</name>
    <name type="common">Northern krill</name>
    <name type="synonym">Thysanopoda norvegica</name>
    <dbReference type="NCBI Taxonomy" id="48144"/>
    <lineage>
        <taxon>Eukaryota</taxon>
        <taxon>Metazoa</taxon>
        <taxon>Ecdysozoa</taxon>
        <taxon>Arthropoda</taxon>
        <taxon>Crustacea</taxon>
        <taxon>Multicrustacea</taxon>
        <taxon>Malacostraca</taxon>
        <taxon>Eumalacostraca</taxon>
        <taxon>Eucarida</taxon>
        <taxon>Euphausiacea</taxon>
        <taxon>Euphausiidae</taxon>
        <taxon>Meganyctiphanes</taxon>
    </lineage>
</organism>
<dbReference type="EMBL" id="CAXKWB010000942">
    <property type="protein sequence ID" value="CAL4062893.1"/>
    <property type="molecule type" value="Genomic_DNA"/>
</dbReference>
<feature type="non-terminal residue" evidence="2">
    <location>
        <position position="175"/>
    </location>
</feature>
<name>A0AAV2PQW0_MEGNR</name>
<dbReference type="Proteomes" id="UP001497623">
    <property type="component" value="Unassembled WGS sequence"/>
</dbReference>